<evidence type="ECO:0000313" key="4">
    <source>
        <dbReference type="Proteomes" id="UP000230069"/>
    </source>
</evidence>
<dbReference type="Proteomes" id="UP000230069">
    <property type="component" value="Unassembled WGS sequence"/>
</dbReference>
<reference evidence="3 4" key="1">
    <citation type="submission" date="2017-09" db="EMBL/GenBank/DDBJ databases">
        <title>WGS assembly of Aquilegia coerulea Goldsmith.</title>
        <authorList>
            <person name="Hodges S."/>
            <person name="Kramer E."/>
            <person name="Nordborg M."/>
            <person name="Tomkins J."/>
            <person name="Borevitz J."/>
            <person name="Derieg N."/>
            <person name="Yan J."/>
            <person name="Mihaltcheva S."/>
            <person name="Hayes R.D."/>
            <person name="Rokhsar D."/>
        </authorList>
    </citation>
    <scope>NUCLEOTIDE SEQUENCE [LARGE SCALE GENOMIC DNA]</scope>
    <source>
        <strain evidence="4">cv. Goldsmith</strain>
    </source>
</reference>
<evidence type="ECO:0000256" key="2">
    <source>
        <dbReference type="PROSITE-ProRule" id="PRU00708"/>
    </source>
</evidence>
<evidence type="ECO:0008006" key="5">
    <source>
        <dbReference type="Google" id="ProtNLM"/>
    </source>
</evidence>
<keyword evidence="4" id="KW-1185">Reference proteome</keyword>
<dbReference type="InterPro" id="IPR002885">
    <property type="entry name" value="PPR_rpt"/>
</dbReference>
<dbReference type="OrthoDB" id="1893323at2759"/>
<dbReference type="PANTHER" id="PTHR24015">
    <property type="entry name" value="OS07G0578800 PROTEIN-RELATED"/>
    <property type="match status" value="1"/>
</dbReference>
<dbReference type="InterPro" id="IPR011990">
    <property type="entry name" value="TPR-like_helical_dom_sf"/>
</dbReference>
<feature type="repeat" description="PPR" evidence="2">
    <location>
        <begin position="289"/>
        <end position="323"/>
    </location>
</feature>
<dbReference type="GO" id="GO:0009451">
    <property type="term" value="P:RNA modification"/>
    <property type="evidence" value="ECO:0007669"/>
    <property type="project" value="InterPro"/>
</dbReference>
<evidence type="ECO:0000313" key="3">
    <source>
        <dbReference type="EMBL" id="PIA59935.1"/>
    </source>
</evidence>
<keyword evidence="1" id="KW-0677">Repeat</keyword>
<dbReference type="Pfam" id="PF13041">
    <property type="entry name" value="PPR_2"/>
    <property type="match status" value="1"/>
</dbReference>
<gene>
    <name evidence="3" type="ORF">AQUCO_00400658v1</name>
</gene>
<dbReference type="EMBL" id="KZ305021">
    <property type="protein sequence ID" value="PIA59935.1"/>
    <property type="molecule type" value="Genomic_DNA"/>
</dbReference>
<dbReference type="InParanoid" id="A0A2G5EVZ9"/>
<dbReference type="Pfam" id="PF01535">
    <property type="entry name" value="PPR"/>
    <property type="match status" value="4"/>
</dbReference>
<evidence type="ECO:0000256" key="1">
    <source>
        <dbReference type="ARBA" id="ARBA00022737"/>
    </source>
</evidence>
<name>A0A2G5EVZ9_AQUCA</name>
<proteinExistence type="predicted"/>
<dbReference type="AlphaFoldDB" id="A0A2G5EVZ9"/>
<dbReference type="InterPro" id="IPR046960">
    <property type="entry name" value="PPR_At4g14850-like_plant"/>
</dbReference>
<dbReference type="STRING" id="218851.A0A2G5EVZ9"/>
<dbReference type="PROSITE" id="PS51375">
    <property type="entry name" value="PPR"/>
    <property type="match status" value="2"/>
</dbReference>
<protein>
    <recommendedName>
        <fullName evidence="5">Pentacotripeptide-repeat region of PRORP domain-containing protein</fullName>
    </recommendedName>
</protein>
<feature type="repeat" description="PPR" evidence="2">
    <location>
        <begin position="54"/>
        <end position="88"/>
    </location>
</feature>
<dbReference type="SUPFAM" id="SSF48452">
    <property type="entry name" value="TPR-like"/>
    <property type="match status" value="1"/>
</dbReference>
<dbReference type="NCBIfam" id="TIGR00756">
    <property type="entry name" value="PPR"/>
    <property type="match status" value="3"/>
</dbReference>
<sequence>MEEALNVLDLMEAQGMEPEPSLICILLKSCGEAENLEFGKTIHSRIVGTDLEKDVYVVNNLINLYAKCGCLENARNVFDEMSNRNEVTWTSMISIYNHRGFLSEALKLYSLMKLESRVRPNAFTYSIALNICAKLRNLKMGVEIHEDVKDRCESDEFIVTALIDMYSKCGNIDSARRVFNKTGEPTIAACTAMIDGYNNNNQGKEAMDLIRRILQRLDMKVVRELGFTCLIRSCTMEAAYRQGQEIHAHIIKFGYDLSAQTLSALVLLYEQCNKMVLARRLFDKLVEKNERLWGQMILGYVKNGMNLEALKLYVEMVSEDVEPKSFALSCALKACVGVLGLKEGKEIQGRAVKVGCGFSDDSILAGLVMLYRQCGLPEEVQKITRIYKS</sequence>
<dbReference type="FunFam" id="1.25.40.10:FF:000196">
    <property type="entry name" value="Pentatricopeptide repeat-containing protein At4g14850"/>
    <property type="match status" value="1"/>
</dbReference>
<dbReference type="Gene3D" id="1.25.40.10">
    <property type="entry name" value="Tetratricopeptide repeat domain"/>
    <property type="match status" value="3"/>
</dbReference>
<dbReference type="GO" id="GO:0003723">
    <property type="term" value="F:RNA binding"/>
    <property type="evidence" value="ECO:0007669"/>
    <property type="project" value="InterPro"/>
</dbReference>
<accession>A0A2G5EVZ9</accession>
<dbReference type="PANTHER" id="PTHR24015:SF548">
    <property type="entry name" value="OS08G0340900 PROTEIN"/>
    <property type="match status" value="1"/>
</dbReference>
<organism evidence="3 4">
    <name type="scientific">Aquilegia coerulea</name>
    <name type="common">Rocky mountain columbine</name>
    <dbReference type="NCBI Taxonomy" id="218851"/>
    <lineage>
        <taxon>Eukaryota</taxon>
        <taxon>Viridiplantae</taxon>
        <taxon>Streptophyta</taxon>
        <taxon>Embryophyta</taxon>
        <taxon>Tracheophyta</taxon>
        <taxon>Spermatophyta</taxon>
        <taxon>Magnoliopsida</taxon>
        <taxon>Ranunculales</taxon>
        <taxon>Ranunculaceae</taxon>
        <taxon>Thalictroideae</taxon>
        <taxon>Aquilegia</taxon>
    </lineage>
</organism>